<sequence length="485" mass="56442">MEKHDNFFIFNDPHSSPKPIIKSQYLCLTTIFFGFTAELFVLLTEFRHLKVLSHQYKAYSAETDSIDYKNSTLVAYLIKIILLYGSMFICIYKLKYFWRHFHSNTKFSLLIFLYAENVVNFIPSIHKTFFVERKFGFNKTTIPLFLRDFTLKLVMHFSVYVLFIVPVCFRANKVDLPAPLKRRTKLHIVEYKAKDIGQIDDNTDELSPVDLIGMGDDDSEEGEDGNAFFEHASNFWAFTTIHLFFIVLLCSFIYPYTDQLFITMKPLPKDNNTNKYNAIMSGFKHNNGKDLQLLVPTRNTHMSYGIHGYWSAKPFISEQMIELFQLDELKAIGKILNTQMKTKAGFNILRISYNLFPVIFYGMIFRQIMRTGVAPYGVQRGRPIAIVCFISFCFFYTCHVFAQTFIFIVERKAVIDTDISVAKKGYNIKNALIKIYRINHEAVSPSLLFRNFYDSIPPLAERVDKIEKYISSKPQLASSLENLQK</sequence>
<dbReference type="Pfam" id="PF16491">
    <property type="entry name" value="Peptidase_M48_N"/>
    <property type="match status" value="1"/>
</dbReference>
<dbReference type="InParanoid" id="A2EJR1"/>
<reference evidence="3" key="1">
    <citation type="submission" date="2006-10" db="EMBL/GenBank/DDBJ databases">
        <authorList>
            <person name="Amadeo P."/>
            <person name="Zhao Q."/>
            <person name="Wortman J."/>
            <person name="Fraser-Liggett C."/>
            <person name="Carlton J."/>
        </authorList>
    </citation>
    <scope>NUCLEOTIDE SEQUENCE</scope>
    <source>
        <strain evidence="3">G3</strain>
    </source>
</reference>
<dbReference type="RefSeq" id="XP_001319358.1">
    <property type="nucleotide sequence ID" value="XM_001319323.1"/>
</dbReference>
<dbReference type="AlphaFoldDB" id="A2EJR1"/>
<accession>A2EJR1</accession>
<keyword evidence="1" id="KW-0812">Transmembrane</keyword>
<feature type="transmembrane region" description="Helical" evidence="1">
    <location>
        <begin position="153"/>
        <end position="172"/>
    </location>
</feature>
<feature type="transmembrane region" description="Helical" evidence="1">
    <location>
        <begin position="384"/>
        <end position="409"/>
    </location>
</feature>
<feature type="transmembrane region" description="Helical" evidence="1">
    <location>
        <begin position="344"/>
        <end position="364"/>
    </location>
</feature>
<reference evidence="3" key="2">
    <citation type="journal article" date="2007" name="Science">
        <title>Draft genome sequence of the sexually transmitted pathogen Trichomonas vaginalis.</title>
        <authorList>
            <person name="Carlton J.M."/>
            <person name="Hirt R.P."/>
            <person name="Silva J.C."/>
            <person name="Delcher A.L."/>
            <person name="Schatz M."/>
            <person name="Zhao Q."/>
            <person name="Wortman J.R."/>
            <person name="Bidwell S.L."/>
            <person name="Alsmark U.C.M."/>
            <person name="Besteiro S."/>
            <person name="Sicheritz-Ponten T."/>
            <person name="Noel C.J."/>
            <person name="Dacks J.B."/>
            <person name="Foster P.G."/>
            <person name="Simillion C."/>
            <person name="Van de Peer Y."/>
            <person name="Miranda-Saavedra D."/>
            <person name="Barton G.J."/>
            <person name="Westrop G.D."/>
            <person name="Mueller S."/>
            <person name="Dessi D."/>
            <person name="Fiori P.L."/>
            <person name="Ren Q."/>
            <person name="Paulsen I."/>
            <person name="Zhang H."/>
            <person name="Bastida-Corcuera F.D."/>
            <person name="Simoes-Barbosa A."/>
            <person name="Brown M.T."/>
            <person name="Hayes R.D."/>
            <person name="Mukherjee M."/>
            <person name="Okumura C.Y."/>
            <person name="Schneider R."/>
            <person name="Smith A.J."/>
            <person name="Vanacova S."/>
            <person name="Villalvazo M."/>
            <person name="Haas B.J."/>
            <person name="Pertea M."/>
            <person name="Feldblyum T.V."/>
            <person name="Utterback T.R."/>
            <person name="Shu C.L."/>
            <person name="Osoegawa K."/>
            <person name="de Jong P.J."/>
            <person name="Hrdy I."/>
            <person name="Horvathova L."/>
            <person name="Zubacova Z."/>
            <person name="Dolezal P."/>
            <person name="Malik S.B."/>
            <person name="Logsdon J.M. Jr."/>
            <person name="Henze K."/>
            <person name="Gupta A."/>
            <person name="Wang C.C."/>
            <person name="Dunne R.L."/>
            <person name="Upcroft J.A."/>
            <person name="Upcroft P."/>
            <person name="White O."/>
            <person name="Salzberg S.L."/>
            <person name="Tang P."/>
            <person name="Chiu C.-H."/>
            <person name="Lee Y.-S."/>
            <person name="Embley T.M."/>
            <person name="Coombs G.H."/>
            <person name="Mottram J.C."/>
            <person name="Tachezy J."/>
            <person name="Fraser-Liggett C.M."/>
            <person name="Johnson P.J."/>
        </authorList>
    </citation>
    <scope>NUCLEOTIDE SEQUENCE [LARGE SCALE GENOMIC DNA]</scope>
    <source>
        <strain evidence="3">G3</strain>
    </source>
</reference>
<dbReference type="GO" id="GO:0071586">
    <property type="term" value="P:CAAX-box protein processing"/>
    <property type="evidence" value="ECO:0000318"/>
    <property type="project" value="GO_Central"/>
</dbReference>
<dbReference type="EMBL" id="DS113407">
    <property type="protein sequence ID" value="EAY07135.1"/>
    <property type="molecule type" value="Genomic_DNA"/>
</dbReference>
<keyword evidence="4" id="KW-1185">Reference proteome</keyword>
<dbReference type="PANTHER" id="PTHR10120">
    <property type="entry name" value="CAAX PRENYL PROTEASE 1"/>
    <property type="match status" value="1"/>
</dbReference>
<dbReference type="KEGG" id="tva:4765021"/>
<dbReference type="VEuPathDB" id="TrichDB:TVAG_342990"/>
<proteinExistence type="predicted"/>
<keyword evidence="1" id="KW-1133">Transmembrane helix</keyword>
<evidence type="ECO:0000256" key="1">
    <source>
        <dbReference type="SAM" id="Phobius"/>
    </source>
</evidence>
<protein>
    <recommendedName>
        <fullName evidence="2">CAAX prenyl protease 1 N-terminal domain-containing protein</fullName>
    </recommendedName>
</protein>
<gene>
    <name evidence="3" type="ORF">TVAG_342990</name>
</gene>
<dbReference type="InterPro" id="IPR032456">
    <property type="entry name" value="Peptidase_M48_N"/>
</dbReference>
<feature type="transmembrane region" description="Helical" evidence="1">
    <location>
        <begin position="73"/>
        <end position="92"/>
    </location>
</feature>
<feature type="domain" description="CAAX prenyl protease 1 N-terminal" evidence="2">
    <location>
        <begin position="59"/>
        <end position="168"/>
    </location>
</feature>
<dbReference type="GO" id="GO:0005789">
    <property type="term" value="C:endoplasmic reticulum membrane"/>
    <property type="evidence" value="ECO:0000318"/>
    <property type="project" value="GO_Central"/>
</dbReference>
<dbReference type="Proteomes" id="UP000001542">
    <property type="component" value="Unassembled WGS sequence"/>
</dbReference>
<name>A2EJR1_TRIV3</name>
<evidence type="ECO:0000313" key="3">
    <source>
        <dbReference type="EMBL" id="EAY07135.1"/>
    </source>
</evidence>
<dbReference type="VEuPathDB" id="TrichDB:TVAGG3_0579820"/>
<feature type="transmembrane region" description="Helical" evidence="1">
    <location>
        <begin position="235"/>
        <end position="256"/>
    </location>
</feature>
<dbReference type="SMR" id="A2EJR1"/>
<evidence type="ECO:0000259" key="2">
    <source>
        <dbReference type="Pfam" id="PF16491"/>
    </source>
</evidence>
<feature type="transmembrane region" description="Helical" evidence="1">
    <location>
        <begin position="25"/>
        <end position="43"/>
    </location>
</feature>
<keyword evidence="1" id="KW-0472">Membrane</keyword>
<organism evidence="3 4">
    <name type="scientific">Trichomonas vaginalis (strain ATCC PRA-98 / G3)</name>
    <dbReference type="NCBI Taxonomy" id="412133"/>
    <lineage>
        <taxon>Eukaryota</taxon>
        <taxon>Metamonada</taxon>
        <taxon>Parabasalia</taxon>
        <taxon>Trichomonadida</taxon>
        <taxon>Trichomonadidae</taxon>
        <taxon>Trichomonas</taxon>
    </lineage>
</organism>
<dbReference type="GO" id="GO:0004222">
    <property type="term" value="F:metalloendopeptidase activity"/>
    <property type="evidence" value="ECO:0000318"/>
    <property type="project" value="GO_Central"/>
</dbReference>
<evidence type="ECO:0000313" key="4">
    <source>
        <dbReference type="Proteomes" id="UP000001542"/>
    </source>
</evidence>